<keyword evidence="4" id="KW-0378">Hydrolase</keyword>
<dbReference type="Pfam" id="PF01522">
    <property type="entry name" value="Polysacc_deac_1"/>
    <property type="match status" value="1"/>
</dbReference>
<dbReference type="Proteomes" id="UP001169760">
    <property type="component" value="Unassembled WGS sequence"/>
</dbReference>
<dbReference type="GO" id="GO:0016810">
    <property type="term" value="F:hydrolase activity, acting on carbon-nitrogen (but not peptide) bonds"/>
    <property type="evidence" value="ECO:0007669"/>
    <property type="project" value="InterPro"/>
</dbReference>
<sequence>MRMNNGRIISLISTFFILGCFSFNATAQEFGWPNGQKAAVSLSYDDALNTHLDNVVPALNKYGVKASFYLMLASPVVGERLDEWRAVAAAGHELGNHTIYHACSKSLPGTDWVLPYNNIDKRVVQQMREEIVIANMFLKAIDGKERRTMAPPCGHTKTLDGNYVPAVADLFVAIKGNETNLPNGFAAYALPDGNTGKELIEFVEKSSKNGGVVNIIFHGVGGDHLSVSTKAHEELLAYLANNKDKYWADSYINIMSHANEFYKEQ</sequence>
<dbReference type="SUPFAM" id="SSF88713">
    <property type="entry name" value="Glycoside hydrolase/deacetylase"/>
    <property type="match status" value="1"/>
</dbReference>
<dbReference type="PROSITE" id="PS51677">
    <property type="entry name" value="NODB"/>
    <property type="match status" value="1"/>
</dbReference>
<feature type="domain" description="NodB homology" evidence="3">
    <location>
        <begin position="38"/>
        <end position="265"/>
    </location>
</feature>
<dbReference type="AlphaFoldDB" id="A0AAW7X3B0"/>
<dbReference type="PANTHER" id="PTHR34216:SF11">
    <property type="entry name" value="CHITOOLIGOSACCHARIDE DEACETYLASE"/>
    <property type="match status" value="1"/>
</dbReference>
<dbReference type="GO" id="GO:0005975">
    <property type="term" value="P:carbohydrate metabolic process"/>
    <property type="evidence" value="ECO:0007669"/>
    <property type="project" value="InterPro"/>
</dbReference>
<dbReference type="EC" id="3.-.-.-" evidence="4"/>
<protein>
    <submittedName>
        <fullName evidence="4">Polysaccharide deacetylase family protein</fullName>
        <ecNumber evidence="4">3.-.-.-</ecNumber>
    </submittedName>
</protein>
<reference evidence="4" key="1">
    <citation type="submission" date="2023-07" db="EMBL/GenBank/DDBJ databases">
        <title>Genome content predicts the carbon catabolic preferences of heterotrophic bacteria.</title>
        <authorList>
            <person name="Gralka M."/>
        </authorList>
    </citation>
    <scope>NUCLEOTIDE SEQUENCE</scope>
    <source>
        <strain evidence="4">I3M17_2</strain>
    </source>
</reference>
<dbReference type="InterPro" id="IPR011330">
    <property type="entry name" value="Glyco_hydro/deAcase_b/a-brl"/>
</dbReference>
<comment type="caution">
    <text evidence="4">The sequence shown here is derived from an EMBL/GenBank/DDBJ whole genome shotgun (WGS) entry which is preliminary data.</text>
</comment>
<dbReference type="RefSeq" id="WP_303491844.1">
    <property type="nucleotide sequence ID" value="NZ_JAUOPB010000004.1"/>
</dbReference>
<organism evidence="4 5">
    <name type="scientific">Saccharophagus degradans</name>
    <dbReference type="NCBI Taxonomy" id="86304"/>
    <lineage>
        <taxon>Bacteria</taxon>
        <taxon>Pseudomonadati</taxon>
        <taxon>Pseudomonadota</taxon>
        <taxon>Gammaproteobacteria</taxon>
        <taxon>Cellvibrionales</taxon>
        <taxon>Cellvibrionaceae</taxon>
        <taxon>Saccharophagus</taxon>
    </lineage>
</organism>
<feature type="signal peptide" evidence="2">
    <location>
        <begin position="1"/>
        <end position="27"/>
    </location>
</feature>
<dbReference type="CDD" id="cd10967">
    <property type="entry name" value="CE4_GLA_like_6s"/>
    <property type="match status" value="1"/>
</dbReference>
<dbReference type="Gene3D" id="3.20.20.370">
    <property type="entry name" value="Glycoside hydrolase/deacetylase"/>
    <property type="match status" value="1"/>
</dbReference>
<dbReference type="EMBL" id="JAUOPB010000004">
    <property type="protein sequence ID" value="MDO6422042.1"/>
    <property type="molecule type" value="Genomic_DNA"/>
</dbReference>
<feature type="chain" id="PRO_5043723332" evidence="2">
    <location>
        <begin position="28"/>
        <end position="265"/>
    </location>
</feature>
<keyword evidence="1 2" id="KW-0732">Signal</keyword>
<dbReference type="PROSITE" id="PS51257">
    <property type="entry name" value="PROKAR_LIPOPROTEIN"/>
    <property type="match status" value="1"/>
</dbReference>
<evidence type="ECO:0000313" key="4">
    <source>
        <dbReference type="EMBL" id="MDO6422042.1"/>
    </source>
</evidence>
<evidence type="ECO:0000259" key="3">
    <source>
        <dbReference type="PROSITE" id="PS51677"/>
    </source>
</evidence>
<proteinExistence type="predicted"/>
<gene>
    <name evidence="4" type="ORF">Q4521_06130</name>
</gene>
<evidence type="ECO:0000256" key="1">
    <source>
        <dbReference type="ARBA" id="ARBA00022729"/>
    </source>
</evidence>
<dbReference type="PANTHER" id="PTHR34216">
    <property type="match status" value="1"/>
</dbReference>
<accession>A0AAW7X3B0</accession>
<dbReference type="InterPro" id="IPR002509">
    <property type="entry name" value="NODB_dom"/>
</dbReference>
<name>A0AAW7X3B0_9GAMM</name>
<evidence type="ECO:0000256" key="2">
    <source>
        <dbReference type="SAM" id="SignalP"/>
    </source>
</evidence>
<evidence type="ECO:0000313" key="5">
    <source>
        <dbReference type="Proteomes" id="UP001169760"/>
    </source>
</evidence>
<dbReference type="InterPro" id="IPR051398">
    <property type="entry name" value="Polysacch_Deacetylase"/>
</dbReference>